<dbReference type="AlphaFoldDB" id="A0A0G1JJA3"/>
<dbReference type="STRING" id="1618384.UW68_C0059G0008"/>
<accession>A0A0G1JJA3</accession>
<evidence type="ECO:0000313" key="1">
    <source>
        <dbReference type="EMBL" id="KKT71666.1"/>
    </source>
</evidence>
<dbReference type="EMBL" id="LCJG01000059">
    <property type="protein sequence ID" value="KKT71666.1"/>
    <property type="molecule type" value="Genomic_DNA"/>
</dbReference>
<protein>
    <submittedName>
        <fullName evidence="1">Uncharacterized protein</fullName>
    </submittedName>
</protein>
<reference evidence="1 2" key="1">
    <citation type="journal article" date="2015" name="Nature">
        <title>rRNA introns, odd ribosomes, and small enigmatic genomes across a large radiation of phyla.</title>
        <authorList>
            <person name="Brown C.T."/>
            <person name="Hug L.A."/>
            <person name="Thomas B.C."/>
            <person name="Sharon I."/>
            <person name="Castelle C.J."/>
            <person name="Singh A."/>
            <person name="Wilkins M.J."/>
            <person name="Williams K.H."/>
            <person name="Banfield J.F."/>
        </authorList>
    </citation>
    <scope>NUCLEOTIDE SEQUENCE [LARGE SCALE GENOMIC DNA]</scope>
</reference>
<organism evidence="1 2">
    <name type="scientific">Candidatus Collierbacteria bacterium GW2011_GWB1_44_6</name>
    <dbReference type="NCBI Taxonomy" id="1618384"/>
    <lineage>
        <taxon>Bacteria</taxon>
        <taxon>Candidatus Collieribacteriota</taxon>
    </lineage>
</organism>
<proteinExistence type="predicted"/>
<comment type="caution">
    <text evidence="1">The sequence shown here is derived from an EMBL/GenBank/DDBJ whole genome shotgun (WGS) entry which is preliminary data.</text>
</comment>
<name>A0A0G1JJA3_9BACT</name>
<sequence>MGKELLIEGYKEMAGESLRVNKEWSAADIDWKQG</sequence>
<dbReference type="Proteomes" id="UP000034835">
    <property type="component" value="Unassembled WGS sequence"/>
</dbReference>
<evidence type="ECO:0000313" key="2">
    <source>
        <dbReference type="Proteomes" id="UP000034835"/>
    </source>
</evidence>
<gene>
    <name evidence="1" type="ORF">UW68_C0059G0008</name>
</gene>